<dbReference type="SUPFAM" id="SSF57903">
    <property type="entry name" value="FYVE/PHD zinc finger"/>
    <property type="match status" value="1"/>
</dbReference>
<dbReference type="CDD" id="cd03334">
    <property type="entry name" value="Fab1_TCP"/>
    <property type="match status" value="1"/>
</dbReference>
<dbReference type="InterPro" id="IPR027483">
    <property type="entry name" value="PInositol-4-P-4/5-kinase_C_sf"/>
</dbReference>
<evidence type="ECO:0000256" key="11">
    <source>
        <dbReference type="PROSITE-ProRule" id="PRU00091"/>
    </source>
</evidence>
<evidence type="ECO:0000259" key="15">
    <source>
        <dbReference type="PROSITE" id="PS51455"/>
    </source>
</evidence>
<keyword evidence="4" id="KW-0479">Metal-binding</keyword>
<feature type="domain" description="PIPK" evidence="15">
    <location>
        <begin position="2013"/>
        <end position="2343"/>
    </location>
</feature>
<evidence type="ECO:0000256" key="4">
    <source>
        <dbReference type="ARBA" id="ARBA00022723"/>
    </source>
</evidence>
<dbReference type="EMBL" id="CAJPDQ010000019">
    <property type="protein sequence ID" value="CAF9923091.1"/>
    <property type="molecule type" value="Genomic_DNA"/>
</dbReference>
<comment type="caution">
    <text evidence="16">The sequence shown here is derived from an EMBL/GenBank/DDBJ whole genome shotgun (WGS) entry which is preliminary data.</text>
</comment>
<dbReference type="Proteomes" id="UP000664169">
    <property type="component" value="Unassembled WGS sequence"/>
</dbReference>
<dbReference type="SMART" id="SM00064">
    <property type="entry name" value="FYVE"/>
    <property type="match status" value="1"/>
</dbReference>
<dbReference type="SUPFAM" id="SSF56104">
    <property type="entry name" value="SAICAR synthase-like"/>
    <property type="match status" value="1"/>
</dbReference>
<feature type="compositionally biased region" description="Acidic residues" evidence="13">
    <location>
        <begin position="1889"/>
        <end position="1908"/>
    </location>
</feature>
<dbReference type="Gene3D" id="3.30.40.10">
    <property type="entry name" value="Zinc/RING finger domain, C3HC4 (zinc finger)"/>
    <property type="match status" value="1"/>
</dbReference>
<accession>A0A8H3FLB5</accession>
<evidence type="ECO:0000256" key="3">
    <source>
        <dbReference type="ARBA" id="ARBA00022679"/>
    </source>
</evidence>
<gene>
    <name evidence="16" type="ORF">GOMPHAMPRED_002733</name>
</gene>
<dbReference type="FunFam" id="3.30.810.10:FF:000001">
    <property type="entry name" value="1-phosphatidylinositol 3-phosphate 5-kinase FAB1"/>
    <property type="match status" value="1"/>
</dbReference>
<dbReference type="Gene3D" id="3.30.810.10">
    <property type="entry name" value="2-Layer Sandwich"/>
    <property type="match status" value="1"/>
</dbReference>
<dbReference type="GO" id="GO:0046854">
    <property type="term" value="P:phosphatidylinositol phosphate biosynthetic process"/>
    <property type="evidence" value="ECO:0007669"/>
    <property type="project" value="TreeGrafter"/>
</dbReference>
<dbReference type="Gene3D" id="3.30.800.10">
    <property type="entry name" value="Phosphatidylinositol Phosphate Kinase II Beta"/>
    <property type="match status" value="1"/>
</dbReference>
<keyword evidence="8" id="KW-0862">Zinc</keyword>
<evidence type="ECO:0000256" key="5">
    <source>
        <dbReference type="ARBA" id="ARBA00022741"/>
    </source>
</evidence>
<dbReference type="InterPro" id="IPR017455">
    <property type="entry name" value="Znf_FYVE-rel"/>
</dbReference>
<proteinExistence type="predicted"/>
<feature type="domain" description="FYVE-type" evidence="14">
    <location>
        <begin position="366"/>
        <end position="425"/>
    </location>
</feature>
<dbReference type="InterPro" id="IPR027409">
    <property type="entry name" value="GroEL-like_apical_dom_sf"/>
</dbReference>
<dbReference type="GO" id="GO:0008270">
    <property type="term" value="F:zinc ion binding"/>
    <property type="evidence" value="ECO:0007669"/>
    <property type="project" value="UniProtKB-KW"/>
</dbReference>
<comment type="catalytic activity">
    <reaction evidence="1">
        <text>a 1,2-diacyl-sn-glycero-3-phospho-(1D-myo-inositol-3-phosphate) + ATP = a 1,2-diacyl-sn-glycero-3-phospho-(1D-myo-inositol-3,5-bisphosphate) + ADP + H(+)</text>
        <dbReference type="Rhea" id="RHEA:13609"/>
        <dbReference type="ChEBI" id="CHEBI:15378"/>
        <dbReference type="ChEBI" id="CHEBI:30616"/>
        <dbReference type="ChEBI" id="CHEBI:57923"/>
        <dbReference type="ChEBI" id="CHEBI:58088"/>
        <dbReference type="ChEBI" id="CHEBI:456216"/>
        <dbReference type="EC" id="2.7.1.150"/>
    </reaction>
</comment>
<dbReference type="PANTHER" id="PTHR45748:SF7">
    <property type="entry name" value="1-PHOSPHATIDYLINOSITOL 3-PHOSPHATE 5-KINASE-RELATED"/>
    <property type="match status" value="1"/>
</dbReference>
<keyword evidence="3 12" id="KW-0808">Transferase</keyword>
<evidence type="ECO:0000313" key="17">
    <source>
        <dbReference type="Proteomes" id="UP000664169"/>
    </source>
</evidence>
<dbReference type="SUPFAM" id="SSF52029">
    <property type="entry name" value="GroEL apical domain-like"/>
    <property type="match status" value="1"/>
</dbReference>
<feature type="compositionally biased region" description="Basic and acidic residues" evidence="13">
    <location>
        <begin position="1877"/>
        <end position="1888"/>
    </location>
</feature>
<feature type="compositionally biased region" description="Basic and acidic residues" evidence="13">
    <location>
        <begin position="1743"/>
        <end position="1757"/>
    </location>
</feature>
<dbReference type="OrthoDB" id="158357at2759"/>
<feature type="compositionally biased region" description="Polar residues" evidence="13">
    <location>
        <begin position="85"/>
        <end position="121"/>
    </location>
</feature>
<evidence type="ECO:0000256" key="12">
    <source>
        <dbReference type="PROSITE-ProRule" id="PRU00781"/>
    </source>
</evidence>
<evidence type="ECO:0000259" key="14">
    <source>
        <dbReference type="PROSITE" id="PS50178"/>
    </source>
</evidence>
<evidence type="ECO:0000256" key="7">
    <source>
        <dbReference type="ARBA" id="ARBA00022777"/>
    </source>
</evidence>
<evidence type="ECO:0000256" key="13">
    <source>
        <dbReference type="SAM" id="MobiDB-lite"/>
    </source>
</evidence>
<reference evidence="16" key="1">
    <citation type="submission" date="2021-03" db="EMBL/GenBank/DDBJ databases">
        <authorList>
            <person name="Tagirdzhanova G."/>
        </authorList>
    </citation>
    <scope>NUCLEOTIDE SEQUENCE</scope>
</reference>
<keyword evidence="6 11" id="KW-0863">Zinc-finger</keyword>
<feature type="compositionally biased region" description="Polar residues" evidence="13">
    <location>
        <begin position="1519"/>
        <end position="1533"/>
    </location>
</feature>
<feature type="region of interest" description="Disordered" evidence="13">
    <location>
        <begin position="73"/>
        <end position="176"/>
    </location>
</feature>
<evidence type="ECO:0000256" key="9">
    <source>
        <dbReference type="ARBA" id="ARBA00022840"/>
    </source>
</evidence>
<dbReference type="Pfam" id="PF00118">
    <property type="entry name" value="Cpn60_TCP1"/>
    <property type="match status" value="1"/>
</dbReference>
<dbReference type="InterPro" id="IPR027484">
    <property type="entry name" value="PInositol-4-P-5-kinase_N"/>
</dbReference>
<evidence type="ECO:0000313" key="16">
    <source>
        <dbReference type="EMBL" id="CAF9923091.1"/>
    </source>
</evidence>
<feature type="region of interest" description="Disordered" evidence="13">
    <location>
        <begin position="245"/>
        <end position="290"/>
    </location>
</feature>
<evidence type="ECO:0000256" key="2">
    <source>
        <dbReference type="ARBA" id="ARBA00012009"/>
    </source>
</evidence>
<keyword evidence="7 12" id="KW-0418">Kinase</keyword>
<dbReference type="CDD" id="cd17300">
    <property type="entry name" value="PIPKc_PIKfyve"/>
    <property type="match status" value="1"/>
</dbReference>
<dbReference type="FunFam" id="3.50.7.10:FF:000007">
    <property type="entry name" value="1-phosphatidylinositol 3-phosphate 5-kinase isoform X1"/>
    <property type="match status" value="1"/>
</dbReference>
<dbReference type="InterPro" id="IPR027410">
    <property type="entry name" value="TCP-1-like_intermed_sf"/>
</dbReference>
<dbReference type="PROSITE" id="PS50178">
    <property type="entry name" value="ZF_FYVE"/>
    <property type="match status" value="1"/>
</dbReference>
<protein>
    <recommendedName>
        <fullName evidence="2">1-phosphatidylinositol-3-phosphate 5-kinase</fullName>
        <ecNumber evidence="2">2.7.1.150</ecNumber>
    </recommendedName>
    <alternativeName>
        <fullName evidence="10">Type III PIP kinase</fullName>
    </alternativeName>
</protein>
<dbReference type="InterPro" id="IPR013083">
    <property type="entry name" value="Znf_RING/FYVE/PHD"/>
</dbReference>
<dbReference type="InterPro" id="IPR044769">
    <property type="entry name" value="PIKfyve_PIPKc"/>
</dbReference>
<evidence type="ECO:0000256" key="8">
    <source>
        <dbReference type="ARBA" id="ARBA00022833"/>
    </source>
</evidence>
<dbReference type="GO" id="GO:0000285">
    <property type="term" value="F:1-phosphatidylinositol-3-phosphate 5-kinase activity"/>
    <property type="evidence" value="ECO:0007669"/>
    <property type="project" value="UniProtKB-EC"/>
</dbReference>
<dbReference type="FunFam" id="3.30.40.10:FF:000283">
    <property type="entry name" value="1-phosphatidylinositol-3-phosphate 5-kinase (Fab1)"/>
    <property type="match status" value="1"/>
</dbReference>
<keyword evidence="9 12" id="KW-0067">ATP-binding</keyword>
<feature type="region of interest" description="Disordered" evidence="13">
    <location>
        <begin position="1514"/>
        <end position="1625"/>
    </location>
</feature>
<feature type="compositionally biased region" description="Polar residues" evidence="13">
    <location>
        <begin position="272"/>
        <end position="290"/>
    </location>
</feature>
<name>A0A8H3FLB5_9LECA</name>
<dbReference type="Gene3D" id="3.50.7.10">
    <property type="entry name" value="GroEL"/>
    <property type="match status" value="1"/>
</dbReference>
<feature type="compositionally biased region" description="Polar residues" evidence="13">
    <location>
        <begin position="135"/>
        <end position="150"/>
    </location>
</feature>
<keyword evidence="17" id="KW-1185">Reference proteome</keyword>
<dbReference type="FunFam" id="3.30.800.10:FF:000005">
    <property type="entry name" value="1-phosphatidylinositol-3-phosphate 5-kinase (Fab1)"/>
    <property type="match status" value="1"/>
</dbReference>
<feature type="region of interest" description="Disordered" evidence="13">
    <location>
        <begin position="1933"/>
        <end position="1961"/>
    </location>
</feature>
<dbReference type="Pfam" id="PF01363">
    <property type="entry name" value="FYVE"/>
    <property type="match status" value="1"/>
</dbReference>
<dbReference type="SMART" id="SM00330">
    <property type="entry name" value="PIPKc"/>
    <property type="match status" value="1"/>
</dbReference>
<keyword evidence="5 12" id="KW-0547">Nucleotide-binding</keyword>
<dbReference type="SUPFAM" id="SSF54849">
    <property type="entry name" value="GroEL-intermediate domain like"/>
    <property type="match status" value="1"/>
</dbReference>
<feature type="compositionally biased region" description="Polar residues" evidence="13">
    <location>
        <begin position="163"/>
        <end position="176"/>
    </location>
</feature>
<dbReference type="PANTHER" id="PTHR45748">
    <property type="entry name" value="1-PHOSPHATIDYLINOSITOL 3-PHOSPHATE 5-KINASE-RELATED"/>
    <property type="match status" value="1"/>
</dbReference>
<dbReference type="InterPro" id="IPR002423">
    <property type="entry name" value="Cpn60/GroEL/TCP-1"/>
</dbReference>
<feature type="compositionally biased region" description="Low complexity" evidence="13">
    <location>
        <begin position="1723"/>
        <end position="1734"/>
    </location>
</feature>
<evidence type="ECO:0000256" key="6">
    <source>
        <dbReference type="ARBA" id="ARBA00022771"/>
    </source>
</evidence>
<dbReference type="GO" id="GO:0000329">
    <property type="term" value="C:fungal-type vacuole membrane"/>
    <property type="evidence" value="ECO:0007669"/>
    <property type="project" value="TreeGrafter"/>
</dbReference>
<feature type="region of interest" description="Disordered" evidence="13">
    <location>
        <begin position="995"/>
        <end position="1058"/>
    </location>
</feature>
<dbReference type="InterPro" id="IPR011011">
    <property type="entry name" value="Znf_FYVE_PHD"/>
</dbReference>
<dbReference type="InterPro" id="IPR002498">
    <property type="entry name" value="PInositol-4-P-4/5-kinase_core"/>
</dbReference>
<dbReference type="Pfam" id="PF01504">
    <property type="entry name" value="PIP5K"/>
    <property type="match status" value="2"/>
</dbReference>
<organism evidence="16 17">
    <name type="scientific">Gomphillus americanus</name>
    <dbReference type="NCBI Taxonomy" id="1940652"/>
    <lineage>
        <taxon>Eukaryota</taxon>
        <taxon>Fungi</taxon>
        <taxon>Dikarya</taxon>
        <taxon>Ascomycota</taxon>
        <taxon>Pezizomycotina</taxon>
        <taxon>Lecanoromycetes</taxon>
        <taxon>OSLEUM clade</taxon>
        <taxon>Ostropomycetidae</taxon>
        <taxon>Ostropales</taxon>
        <taxon>Graphidaceae</taxon>
        <taxon>Gomphilloideae</taxon>
        <taxon>Gomphillus</taxon>
    </lineage>
</organism>
<dbReference type="InterPro" id="IPR000306">
    <property type="entry name" value="Znf_FYVE"/>
</dbReference>
<dbReference type="PROSITE" id="PS51455">
    <property type="entry name" value="PIPK"/>
    <property type="match status" value="1"/>
</dbReference>
<sequence length="2378" mass="266646">MASSGDNDAAVQALDKIHRTASKTHSFTAFNEYTVPPLLTSPKESSSITGEIQSGLSGLYSRLKESVVSGNAGRQVYGEEGDTINPDTSKRIPSSTPAQNLASLKNRNASPVPSQLSVNLETRTKLQDSPLLRPSKTSSVRGSAVSSPTLQFEFKTVDRSSKSKSTNLEGISSNTVSSDKAVDAISDYPLEDASKTPEAKKTDTEEALRIADDRLSRIKKDIEDLGASSETSSVNVSRDSFMASAGINGTKESRAINAESSKDEPTIPQPSKKVSSQLKQDVNQGRGKTNARQRLQFLGLTRALSSVDDTVVPFSTFTANNEDEEALSSVGRLPGRSIKSNASQISSTVLSQISNKLLGKEYWMRDENAKDCFYCGDAFSAFRRKHHCRICGQIFDSKCTTLVSGAPFGQSSTVRVCRPCEGILNTYDDSSEVSDDGSIKSGFRTRLGSNSANDLSPARSFSSLTAARTEAKYESIPSIAIPTRRLTEDSKRSSLILEIDAEPRRPGSARSLKPSLFQRSHTTGHRRMNSRHSLKLPSKLGDEISMFAGGESPALSTKQAHLPAFHSDNIIDPDLADYLSDEYSSEHEQLSLAEALHGTKGSDSPKLGFGNLLPTRKKSHLNEVFGKDGDNASLSSAKLSKNRSLRNRNLSVSSNLNLRGSPRTHRYSVLSQNKPHLGDFSSMAALKYTDSSIALDGLYDTTRETNDVASNELSSISIEHVRQMLSQLLSGFAVSSQGSWEKALMPIILRASHEVVQDVQGGDDIDVRHYIKLKKIPGGRPSHSEIYSGIVFTKNLALKSMARNLIKPNILILTFPLEYARHQKHFMSLEPVIRQEREYLHNLVHRIAALKPNLLLVEHNISGLALEYLDRAGISTAYNVKRSVLEAISRMAQTRIITSIDKLAIKPAQAGRCGVFYLNTFMYKGRRKTCMFLTGCPKQLGCTIVLRGSDEATLSKIKRICEFMICVAYNLKLEASFMRDEFASMRTCPTQATILPDAEPQKRSVKADSQNVPASEVEPPLSSEKKQNVGAETVARSVDDPTASSHSLNVDDADEIKLPDDTPMPTFYSDMMARNKDTILSCSPCVKFMQPYLVVRAREQERRLMYLRSTRNKETEVPMEEKPSQFMLITPDMISGSPQNAPPKIQEVIRAVQDAQYDKAVHSYKTQKKQWEVYAAGGQDMFTPFTHQNIVVLYSIVCASTSVPCKDPKVHAIRFYNEQGEDEGFERDIPLGQYIEARCLEAYSLCSENACDSKMLDHRHQYVHGDGQVSVMITPHPPKLQGLQDIILMWSVCRICGEETQVTPMSENTWKYSWGKYLELSFWGHELYPRATSCDHDLHKEHFRYFGFRNIAVRFQYDKIALLEIVVPRTRITWKVSNDLRFKNDAFLKAEERINNFMNSVKRRLKGIHTESVLPERTDGLKGEIERLKNLAQEHHTFLIEKLRAKYMGSKYYEIIPLNRAIRAMEEKSVEWDNIFQELDQNYFPSEKDIRRLATLQLKKIFLDRDDSVESFSMDEKATNTSMTSSIMTGQTSPDDDASLISPSQMSTKDAHDMMSSVVEDELQSPEEKETVLHLSPDNSALLEPHMSGSPGLPNETEATPSSDQHLNSTAVSTDMARTTSAQSDVTECDHSVVANLADASGNTVEEWTSPTQPIDKPDIIPKAYASNEETRPDLGLDQELGNETVKKKRGGFKSAIPLYRAQSQTSSYPKDAGTPGGGVIGSMPSSSASNATSKRLGFLRKSPPEEPKHHERKTSERFGLASLKSSISQSMIPRSTAGRRKESKVSELAKHFEALSREFERERRRDKQRATKARQYRAFPSAAAVPIIEEYRNFQEAVEIERESLEELNDAHNPEGGAEVAQELLQVNGPDQLPDQLERQTDSRLDEDTADDTADETADDVTADMETEEHRKHLAMDAHDNNQTPIAEYHNQTQTSHLDSEDSVAEGQEPAPSPQDNSELDLKLDLPKHEKSSLMKLLTNFWAERSASGWSPLEYPLSPTDHVFADSDIIVREDEPTSLIAFVLGSDAYKAKLRAIEMQHADVQIPQPERFVSDHFLTAEDQAHIERSLLQSTGTHFKYQFQEGSAKMMCKVFFVEQFEAVRRKCGIDGRFIESLSRCLKWDSKGGKTKSVFLKTLDDRLVLKSLSPVETQSFVRFAPSYFTLMGEALFHDLPSVIAKMVGFFQVVIKNPNTGVEFNWFLLAMENLFYDRTPTRTFDLKGSMRNRRIQPTGEQNEVLLDENMVEYIFEKPLFAREHSKRLIAYSVFNDTLFLARQNVMDYSLMVAIDEDRKELVVGIIDCVRTYTWDKKLESWMKDRGKNRPTVTSPKEYKNRFRAAMDRYVLQAPTCWHQFNSRNNGLRDYQDDDRQNKDDLEEAY</sequence>
<feature type="region of interest" description="Disordered" evidence="13">
    <location>
        <begin position="1873"/>
        <end position="1910"/>
    </location>
</feature>
<feature type="compositionally biased region" description="Polar residues" evidence="13">
    <location>
        <begin position="1597"/>
        <end position="1625"/>
    </location>
</feature>
<feature type="region of interest" description="Disordered" evidence="13">
    <location>
        <begin position="1669"/>
        <end position="1787"/>
    </location>
</feature>
<dbReference type="GO" id="GO:0005524">
    <property type="term" value="F:ATP binding"/>
    <property type="evidence" value="ECO:0007669"/>
    <property type="project" value="UniProtKB-UniRule"/>
</dbReference>
<evidence type="ECO:0000256" key="1">
    <source>
        <dbReference type="ARBA" id="ARBA00000768"/>
    </source>
</evidence>
<dbReference type="GO" id="GO:0010008">
    <property type="term" value="C:endosome membrane"/>
    <property type="evidence" value="ECO:0007669"/>
    <property type="project" value="TreeGrafter"/>
</dbReference>
<feature type="compositionally biased region" description="Polar residues" evidence="13">
    <location>
        <begin position="1764"/>
        <end position="1774"/>
    </location>
</feature>
<dbReference type="EC" id="2.7.1.150" evidence="2"/>
<evidence type="ECO:0000256" key="10">
    <source>
        <dbReference type="ARBA" id="ARBA00075294"/>
    </source>
</evidence>